<dbReference type="InterPro" id="IPR036396">
    <property type="entry name" value="Cyt_P450_sf"/>
</dbReference>
<keyword evidence="7" id="KW-0472">Membrane</keyword>
<keyword evidence="7" id="KW-1133">Transmembrane helix</keyword>
<feature type="binding site" description="axial binding residue" evidence="6">
    <location>
        <position position="460"/>
    </location>
    <ligand>
        <name>heme</name>
        <dbReference type="ChEBI" id="CHEBI:30413"/>
    </ligand>
    <ligandPart>
        <name>Fe</name>
        <dbReference type="ChEBI" id="CHEBI:18248"/>
    </ligandPart>
</feature>
<protein>
    <submittedName>
        <fullName evidence="8">Uncharacterized protein</fullName>
    </submittedName>
</protein>
<organism evidence="8 9">
    <name type="scientific">Cordyceps confragosa</name>
    <name type="common">Lecanicillium lecanii</name>
    <dbReference type="NCBI Taxonomy" id="2714763"/>
    <lineage>
        <taxon>Eukaryota</taxon>
        <taxon>Fungi</taxon>
        <taxon>Dikarya</taxon>
        <taxon>Ascomycota</taxon>
        <taxon>Pezizomycotina</taxon>
        <taxon>Sordariomycetes</taxon>
        <taxon>Hypocreomycetidae</taxon>
        <taxon>Hypocreales</taxon>
        <taxon>Cordycipitaceae</taxon>
        <taxon>Akanthomyces</taxon>
    </lineage>
</organism>
<dbReference type="OrthoDB" id="3934656at2759"/>
<dbReference type="PANTHER" id="PTHR24305:SF232">
    <property type="entry name" value="P450, PUTATIVE (EUROFUNG)-RELATED"/>
    <property type="match status" value="1"/>
</dbReference>
<dbReference type="GO" id="GO:0020037">
    <property type="term" value="F:heme binding"/>
    <property type="evidence" value="ECO:0007669"/>
    <property type="project" value="InterPro"/>
</dbReference>
<sequence length="517" mass="58444">MALTSSISSMQVGIALFILLITWLARKRFQYGLARFKGPFLSSISPFGTIYQMWRDRKLPPYLHLHEKYGDVVRLSPSKLSFAQPEAIKDIYGPKGIETKSDFHLAHQQIDKGVAYPTLFASVDPEWHHRVRRCVSSAYSMTSMIQYEQWVDETIGVLIEQLSTRFADKTGADGVLDLPKWIHFFTDDAITCVTYGARIGHMEAGEDIAGMLAFGEQDSKYAILVGQVQSIEYLGQRNPLWLWLQRRGLFVPRTPLSVDFASKQQQKRRDLKHATDEQSEAGVATLTDKFLAAEAKYPDIVGGREVLALGLSLVAAGSDTTAISISAFFYYLLRSNGYDRLVAEIDDAYEHSKGRTLSFAEAQRLPYLSACINETFRMHPATHYFPERVVPAQGHTVCGEFLSPGTVVGVSAWVLHRNTDIFGSDANVFRAERWIDEPMEKVRLMQRTLTHFGSQSGFMCLGKNVALLEMFKVIPALLRQFRIEFVDPSEEWVFKLGTFVSVDNIDVRLQRRNLTSL</sequence>
<dbReference type="AlphaFoldDB" id="A0A179IS44"/>
<dbReference type="SUPFAM" id="SSF48264">
    <property type="entry name" value="Cytochrome P450"/>
    <property type="match status" value="1"/>
</dbReference>
<dbReference type="EMBL" id="LUKN01000214">
    <property type="protein sequence ID" value="OAR04530.1"/>
    <property type="molecule type" value="Genomic_DNA"/>
</dbReference>
<keyword evidence="3 6" id="KW-0349">Heme</keyword>
<proteinExistence type="inferred from homology"/>
<evidence type="ECO:0000256" key="6">
    <source>
        <dbReference type="PIRSR" id="PIRSR602401-1"/>
    </source>
</evidence>
<comment type="cofactor">
    <cofactor evidence="1 6">
        <name>heme</name>
        <dbReference type="ChEBI" id="CHEBI:30413"/>
    </cofactor>
</comment>
<accession>A0A179IS44</accession>
<evidence type="ECO:0000256" key="3">
    <source>
        <dbReference type="ARBA" id="ARBA00022617"/>
    </source>
</evidence>
<dbReference type="GO" id="GO:0016705">
    <property type="term" value="F:oxidoreductase activity, acting on paired donors, with incorporation or reduction of molecular oxygen"/>
    <property type="evidence" value="ECO:0007669"/>
    <property type="project" value="InterPro"/>
</dbReference>
<dbReference type="PRINTS" id="PR00385">
    <property type="entry name" value="P450"/>
</dbReference>
<dbReference type="PRINTS" id="PR00463">
    <property type="entry name" value="EP450I"/>
</dbReference>
<comment type="caution">
    <text evidence="8">The sequence shown here is derived from an EMBL/GenBank/DDBJ whole genome shotgun (WGS) entry which is preliminary data.</text>
</comment>
<dbReference type="InterPro" id="IPR001128">
    <property type="entry name" value="Cyt_P450"/>
</dbReference>
<dbReference type="OMA" id="DIHWHAR"/>
<keyword evidence="5 6" id="KW-0408">Iron</keyword>
<evidence type="ECO:0000256" key="4">
    <source>
        <dbReference type="ARBA" id="ARBA00022723"/>
    </source>
</evidence>
<evidence type="ECO:0000256" key="5">
    <source>
        <dbReference type="ARBA" id="ARBA00023004"/>
    </source>
</evidence>
<keyword evidence="4 6" id="KW-0479">Metal-binding</keyword>
<evidence type="ECO:0000256" key="7">
    <source>
        <dbReference type="SAM" id="Phobius"/>
    </source>
</evidence>
<dbReference type="GO" id="GO:0005506">
    <property type="term" value="F:iron ion binding"/>
    <property type="evidence" value="ECO:0007669"/>
    <property type="project" value="InterPro"/>
</dbReference>
<evidence type="ECO:0000313" key="9">
    <source>
        <dbReference type="Proteomes" id="UP000243081"/>
    </source>
</evidence>
<dbReference type="Pfam" id="PF00067">
    <property type="entry name" value="p450"/>
    <property type="match status" value="1"/>
</dbReference>
<dbReference type="GO" id="GO:0004497">
    <property type="term" value="F:monooxygenase activity"/>
    <property type="evidence" value="ECO:0007669"/>
    <property type="project" value="InterPro"/>
</dbReference>
<dbReference type="InterPro" id="IPR050121">
    <property type="entry name" value="Cytochrome_P450_monoxygenase"/>
</dbReference>
<name>A0A179IS44_CORDF</name>
<keyword evidence="7" id="KW-0812">Transmembrane</keyword>
<feature type="transmembrane region" description="Helical" evidence="7">
    <location>
        <begin position="6"/>
        <end position="25"/>
    </location>
</feature>
<evidence type="ECO:0000256" key="1">
    <source>
        <dbReference type="ARBA" id="ARBA00001971"/>
    </source>
</evidence>
<keyword evidence="9" id="KW-1185">Reference proteome</keyword>
<gene>
    <name evidence="8" type="ORF">LLEC1_02492</name>
</gene>
<dbReference type="Proteomes" id="UP000243081">
    <property type="component" value="Unassembled WGS sequence"/>
</dbReference>
<dbReference type="Gene3D" id="1.10.630.10">
    <property type="entry name" value="Cytochrome P450"/>
    <property type="match status" value="1"/>
</dbReference>
<reference evidence="8 9" key="1">
    <citation type="submission" date="2016-03" db="EMBL/GenBank/DDBJ databases">
        <title>Fine-scale spatial genetic structure of a fungal parasite of coffee scale insects.</title>
        <authorList>
            <person name="Jackson D."/>
            <person name="Zemenick K.A."/>
            <person name="Malloure B."/>
            <person name="Quandt C.A."/>
            <person name="James T.Y."/>
        </authorList>
    </citation>
    <scope>NUCLEOTIDE SEQUENCE [LARGE SCALE GENOMIC DNA]</scope>
    <source>
        <strain evidence="8 9">UM487</strain>
    </source>
</reference>
<dbReference type="CDD" id="cd11060">
    <property type="entry name" value="CYP57A1-like"/>
    <property type="match status" value="1"/>
</dbReference>
<dbReference type="InterPro" id="IPR002401">
    <property type="entry name" value="Cyt_P450_E_grp-I"/>
</dbReference>
<evidence type="ECO:0000313" key="8">
    <source>
        <dbReference type="EMBL" id="OAR04530.1"/>
    </source>
</evidence>
<evidence type="ECO:0000256" key="2">
    <source>
        <dbReference type="ARBA" id="ARBA00010617"/>
    </source>
</evidence>
<dbReference type="PANTHER" id="PTHR24305">
    <property type="entry name" value="CYTOCHROME P450"/>
    <property type="match status" value="1"/>
</dbReference>
<comment type="similarity">
    <text evidence="2">Belongs to the cytochrome P450 family.</text>
</comment>